<name>A0ACB9SBJ4_9MYRT</name>
<dbReference type="EMBL" id="CM042880">
    <property type="protein sequence ID" value="KAI4388142.1"/>
    <property type="molecule type" value="Genomic_DNA"/>
</dbReference>
<keyword evidence="2" id="KW-1185">Reference proteome</keyword>
<proteinExistence type="predicted"/>
<gene>
    <name evidence="1" type="ORF">MLD38_000500</name>
</gene>
<organism evidence="1 2">
    <name type="scientific">Melastoma candidum</name>
    <dbReference type="NCBI Taxonomy" id="119954"/>
    <lineage>
        <taxon>Eukaryota</taxon>
        <taxon>Viridiplantae</taxon>
        <taxon>Streptophyta</taxon>
        <taxon>Embryophyta</taxon>
        <taxon>Tracheophyta</taxon>
        <taxon>Spermatophyta</taxon>
        <taxon>Magnoliopsida</taxon>
        <taxon>eudicotyledons</taxon>
        <taxon>Gunneridae</taxon>
        <taxon>Pentapetalae</taxon>
        <taxon>rosids</taxon>
        <taxon>malvids</taxon>
        <taxon>Myrtales</taxon>
        <taxon>Melastomataceae</taxon>
        <taxon>Melastomatoideae</taxon>
        <taxon>Melastomateae</taxon>
        <taxon>Melastoma</taxon>
    </lineage>
</organism>
<evidence type="ECO:0000313" key="1">
    <source>
        <dbReference type="EMBL" id="KAI4388142.1"/>
    </source>
</evidence>
<comment type="caution">
    <text evidence="1">The sequence shown here is derived from an EMBL/GenBank/DDBJ whole genome shotgun (WGS) entry which is preliminary data.</text>
</comment>
<protein>
    <submittedName>
        <fullName evidence="1">Uncharacterized protein</fullName>
    </submittedName>
</protein>
<dbReference type="Proteomes" id="UP001057402">
    <property type="component" value="Chromosome 1"/>
</dbReference>
<reference evidence="2" key="1">
    <citation type="journal article" date="2023" name="Front. Plant Sci.">
        <title>Chromosomal-level genome assembly of Melastoma candidum provides insights into trichome evolution.</title>
        <authorList>
            <person name="Zhong Y."/>
            <person name="Wu W."/>
            <person name="Sun C."/>
            <person name="Zou P."/>
            <person name="Liu Y."/>
            <person name="Dai S."/>
            <person name="Zhou R."/>
        </authorList>
    </citation>
    <scope>NUCLEOTIDE SEQUENCE [LARGE SCALE GENOMIC DNA]</scope>
</reference>
<sequence length="422" mass="47844">MVFGVYSIYKMGAVNMEKKWLYSLVCSSLLCVFLLATTFNLGLVSSLRSIDTIFSLFPTHMAMNQNATSGSDGLAPPIPRFAYLVSGSKGDLDKLWRTLHALYHPRNQYVLHLDLESPVEERLQLESRVRNDTLFSKVGNVRVITKANMVTYRGPTMVANTLHACAILLKESKEWDWFINLSASDYPLVTQDDLLSTFTNLKRDLNFIEHTSQLGWKADKRAMPLMVDPGLYMTKKSDIFWVTPKRELPSAFKLFTGSAWMILSRSFVEYCIWGWDNLPRIMLMYYTNFVSSPEGYFQTVICNTPEFNNTVLNHDMHYISWDTPPKQHPHTLTVNDTKNMIDSGAAFGRKFKGGSPVLDKIDKELLGRKKRGFTPGGWCSGKPKCSEVGNPDKLKPGPGAQRLQLLVDKLLDDVKQGQNQCI</sequence>
<accession>A0ACB9SBJ4</accession>
<evidence type="ECO:0000313" key="2">
    <source>
        <dbReference type="Proteomes" id="UP001057402"/>
    </source>
</evidence>